<keyword evidence="4" id="KW-1185">Reference proteome</keyword>
<proteinExistence type="predicted"/>
<dbReference type="InterPro" id="IPR028012">
    <property type="entry name" value="Rua1_C"/>
</dbReference>
<name>A0AAN6XT86_9PEZI</name>
<dbReference type="PANTHER" id="PTHR28125">
    <property type="entry name" value="MEIOTIC EXPRESSION UP-REGULATED PROTEIN 26"/>
    <property type="match status" value="1"/>
</dbReference>
<reference evidence="3" key="1">
    <citation type="journal article" date="2023" name="Mol. Phylogenet. Evol.">
        <title>Genome-scale phylogeny and comparative genomics of the fungal order Sordariales.</title>
        <authorList>
            <person name="Hensen N."/>
            <person name="Bonometti L."/>
            <person name="Westerberg I."/>
            <person name="Brannstrom I.O."/>
            <person name="Guillou S."/>
            <person name="Cros-Aarteil S."/>
            <person name="Calhoun S."/>
            <person name="Haridas S."/>
            <person name="Kuo A."/>
            <person name="Mondo S."/>
            <person name="Pangilinan J."/>
            <person name="Riley R."/>
            <person name="LaButti K."/>
            <person name="Andreopoulos B."/>
            <person name="Lipzen A."/>
            <person name="Chen C."/>
            <person name="Yan M."/>
            <person name="Daum C."/>
            <person name="Ng V."/>
            <person name="Clum A."/>
            <person name="Steindorff A."/>
            <person name="Ohm R.A."/>
            <person name="Martin F."/>
            <person name="Silar P."/>
            <person name="Natvig D.O."/>
            <person name="Lalanne C."/>
            <person name="Gautier V."/>
            <person name="Ament-Velasquez S.L."/>
            <person name="Kruys A."/>
            <person name="Hutchinson M.I."/>
            <person name="Powell A.J."/>
            <person name="Barry K."/>
            <person name="Miller A.N."/>
            <person name="Grigoriev I.V."/>
            <person name="Debuchy R."/>
            <person name="Gladieux P."/>
            <person name="Hiltunen Thoren M."/>
            <person name="Johannesson H."/>
        </authorList>
    </citation>
    <scope>NUCLEOTIDE SEQUENCE</scope>
    <source>
        <strain evidence="3">PSN293</strain>
    </source>
</reference>
<dbReference type="EMBL" id="MU858484">
    <property type="protein sequence ID" value="KAK4206171.1"/>
    <property type="molecule type" value="Genomic_DNA"/>
</dbReference>
<dbReference type="PANTHER" id="PTHR28125:SF3">
    <property type="entry name" value="TRANSCRIPTION REGULATOR RUA1 C-TERMINAL DOMAIN-CONTAINING PROTEIN"/>
    <property type="match status" value="1"/>
</dbReference>
<accession>A0AAN6XT86</accession>
<dbReference type="AlphaFoldDB" id="A0AAN6XT86"/>
<dbReference type="Pfam" id="PF14616">
    <property type="entry name" value="Rua1_C"/>
    <property type="match status" value="1"/>
</dbReference>
<evidence type="ECO:0000256" key="1">
    <source>
        <dbReference type="SAM" id="MobiDB-lite"/>
    </source>
</evidence>
<gene>
    <name evidence="3" type="ORF">QBC37DRAFT_301337</name>
</gene>
<comment type="caution">
    <text evidence="3">The sequence shown here is derived from an EMBL/GenBank/DDBJ whole genome shotgun (WGS) entry which is preliminary data.</text>
</comment>
<organism evidence="3 4">
    <name type="scientific">Rhypophila decipiens</name>
    <dbReference type="NCBI Taxonomy" id="261697"/>
    <lineage>
        <taxon>Eukaryota</taxon>
        <taxon>Fungi</taxon>
        <taxon>Dikarya</taxon>
        <taxon>Ascomycota</taxon>
        <taxon>Pezizomycotina</taxon>
        <taxon>Sordariomycetes</taxon>
        <taxon>Sordariomycetidae</taxon>
        <taxon>Sordariales</taxon>
        <taxon>Naviculisporaceae</taxon>
        <taxon>Rhypophila</taxon>
    </lineage>
</organism>
<feature type="non-terminal residue" evidence="3">
    <location>
        <position position="114"/>
    </location>
</feature>
<dbReference type="Proteomes" id="UP001301769">
    <property type="component" value="Unassembled WGS sequence"/>
</dbReference>
<evidence type="ECO:0000259" key="2">
    <source>
        <dbReference type="Pfam" id="PF14616"/>
    </source>
</evidence>
<feature type="region of interest" description="Disordered" evidence="1">
    <location>
        <begin position="1"/>
        <end position="22"/>
    </location>
</feature>
<protein>
    <recommendedName>
        <fullName evidence="2">Transcription regulator Rua1 C-terminal domain-containing protein</fullName>
    </recommendedName>
</protein>
<evidence type="ECO:0000313" key="4">
    <source>
        <dbReference type="Proteomes" id="UP001301769"/>
    </source>
</evidence>
<feature type="domain" description="Transcription regulator Rua1 C-terminal" evidence="2">
    <location>
        <begin position="35"/>
        <end position="114"/>
    </location>
</feature>
<reference evidence="3" key="2">
    <citation type="submission" date="2023-05" db="EMBL/GenBank/DDBJ databases">
        <authorList>
            <consortium name="Lawrence Berkeley National Laboratory"/>
            <person name="Steindorff A."/>
            <person name="Hensen N."/>
            <person name="Bonometti L."/>
            <person name="Westerberg I."/>
            <person name="Brannstrom I.O."/>
            <person name="Guillou S."/>
            <person name="Cros-Aarteil S."/>
            <person name="Calhoun S."/>
            <person name="Haridas S."/>
            <person name="Kuo A."/>
            <person name="Mondo S."/>
            <person name="Pangilinan J."/>
            <person name="Riley R."/>
            <person name="Labutti K."/>
            <person name="Andreopoulos B."/>
            <person name="Lipzen A."/>
            <person name="Chen C."/>
            <person name="Yanf M."/>
            <person name="Daum C."/>
            <person name="Ng V."/>
            <person name="Clum A."/>
            <person name="Ohm R."/>
            <person name="Martin F."/>
            <person name="Silar P."/>
            <person name="Natvig D."/>
            <person name="Lalanne C."/>
            <person name="Gautier V."/>
            <person name="Ament-Velasquez S.L."/>
            <person name="Kruys A."/>
            <person name="Hutchinson M.I."/>
            <person name="Powell A.J."/>
            <person name="Barry K."/>
            <person name="Miller A.N."/>
            <person name="Grigoriev I.V."/>
            <person name="Debuchy R."/>
            <person name="Gladieux P."/>
            <person name="Thoren M.H."/>
            <person name="Johannesson H."/>
        </authorList>
    </citation>
    <scope>NUCLEOTIDE SEQUENCE</scope>
    <source>
        <strain evidence="3">PSN293</strain>
    </source>
</reference>
<evidence type="ECO:0000313" key="3">
    <source>
        <dbReference type="EMBL" id="KAK4206171.1"/>
    </source>
</evidence>
<sequence>MEELKEPLSPPPPEGSNPSDTHLIPIKQNIRFDGDHYTPKWVRGRRNKREGWCSICKDGRWFILKNSTFWYHMTLTHGINAVTGRAFQEPQETRLMDGKPDVSEGLCGSCNNWI</sequence>